<dbReference type="PANTHER" id="PTHR10868:SF1">
    <property type="entry name" value="SIGMA NON-OPIOID INTRACELLULAR RECEPTOR 1"/>
    <property type="match status" value="1"/>
</dbReference>
<dbReference type="GO" id="GO:0005789">
    <property type="term" value="C:endoplasmic reticulum membrane"/>
    <property type="evidence" value="ECO:0007669"/>
    <property type="project" value="UniProtKB-SubCell"/>
</dbReference>
<evidence type="ECO:0008006" key="12">
    <source>
        <dbReference type="Google" id="ProtNLM"/>
    </source>
</evidence>
<gene>
    <name evidence="8" type="ORF">B456_011G151700</name>
    <name evidence="9" type="ORF">Gorai_006025</name>
</gene>
<sequence>MKHHQLSSSSSSMKSTTITMEDDVRTETRDSCYFPGCRKDANCKCEICLASINATLDLMPFSVQKSSFTKLSASKPKYANHSPISFDPSITSTPTSSSCCLVESPALKSTARLNLRENKEKKKKKEEGKKGGFQSVFWKLLMGLNLVFVMEVGFSWGVGGFLKPVLTSDVARSIGERASIMQDLNGKLRILQNELKGFHNLKVSNCSNTDSVWEIDQGSLLLNSRCLLYKSAMEEVKIWGWPLQTAGLLTTGFSSKSFTILSGRVTEWSNGRNGFIITRKANASWVQSKWGASVIQMDPNTWIFEYRRSWILDNPRLISATLLELLKDRLTKMVKKMSEEFLLFFVFDIQFIEFSRNEDQLMIPT</sequence>
<evidence type="ECO:0000313" key="9">
    <source>
        <dbReference type="EMBL" id="MBA0599822.1"/>
    </source>
</evidence>
<evidence type="ECO:0000256" key="5">
    <source>
        <dbReference type="ARBA" id="ARBA00022989"/>
    </source>
</evidence>
<comment type="similarity">
    <text evidence="2">Belongs to the ERG2 family.</text>
</comment>
<reference evidence="8 10" key="1">
    <citation type="journal article" date="2012" name="Nature">
        <title>Repeated polyploidization of Gossypium genomes and the evolution of spinnable cotton fibres.</title>
        <authorList>
            <person name="Paterson A.H."/>
            <person name="Wendel J.F."/>
            <person name="Gundlach H."/>
            <person name="Guo H."/>
            <person name="Jenkins J."/>
            <person name="Jin D."/>
            <person name="Llewellyn D."/>
            <person name="Showmaker K.C."/>
            <person name="Shu S."/>
            <person name="Udall J."/>
            <person name="Yoo M.J."/>
            <person name="Byers R."/>
            <person name="Chen W."/>
            <person name="Doron-Faigenboim A."/>
            <person name="Duke M.V."/>
            <person name="Gong L."/>
            <person name="Grimwood J."/>
            <person name="Grover C."/>
            <person name="Grupp K."/>
            <person name="Hu G."/>
            <person name="Lee T.H."/>
            <person name="Li J."/>
            <person name="Lin L."/>
            <person name="Liu T."/>
            <person name="Marler B.S."/>
            <person name="Page J.T."/>
            <person name="Roberts A.W."/>
            <person name="Romanel E."/>
            <person name="Sanders W.S."/>
            <person name="Szadkowski E."/>
            <person name="Tan X."/>
            <person name="Tang H."/>
            <person name="Xu C."/>
            <person name="Wang J."/>
            <person name="Wang Z."/>
            <person name="Zhang D."/>
            <person name="Zhang L."/>
            <person name="Ashrafi H."/>
            <person name="Bedon F."/>
            <person name="Bowers J.E."/>
            <person name="Brubaker C.L."/>
            <person name="Chee P.W."/>
            <person name="Das S."/>
            <person name="Gingle A.R."/>
            <person name="Haigler C.H."/>
            <person name="Harker D."/>
            <person name="Hoffmann L.V."/>
            <person name="Hovav R."/>
            <person name="Jones D.C."/>
            <person name="Lemke C."/>
            <person name="Mansoor S."/>
            <person name="ur Rahman M."/>
            <person name="Rainville L.N."/>
            <person name="Rambani A."/>
            <person name="Reddy U.K."/>
            <person name="Rong J.K."/>
            <person name="Saranga Y."/>
            <person name="Scheffler B.E."/>
            <person name="Scheffler J.A."/>
            <person name="Stelly D.M."/>
            <person name="Triplett B.A."/>
            <person name="Van Deynze A."/>
            <person name="Vaslin M.F."/>
            <person name="Waghmare V.N."/>
            <person name="Walford S.A."/>
            <person name="Wright R.J."/>
            <person name="Zaki E.A."/>
            <person name="Zhang T."/>
            <person name="Dennis E.S."/>
            <person name="Mayer K.F."/>
            <person name="Peterson D.G."/>
            <person name="Rokhsar D.S."/>
            <person name="Wang X."/>
            <person name="Schmutz J."/>
        </authorList>
    </citation>
    <scope>NUCLEOTIDE SEQUENCE [LARGE SCALE GENOMIC DNA]</scope>
</reference>
<dbReference type="STRING" id="29730.A0A0D2T8I9"/>
<dbReference type="EMBL" id="CM001750">
    <property type="protein sequence ID" value="KJB71978.1"/>
    <property type="molecule type" value="Genomic_DNA"/>
</dbReference>
<keyword evidence="5" id="KW-1133">Transmembrane helix</keyword>
<evidence type="ECO:0000313" key="8">
    <source>
        <dbReference type="EMBL" id="KJB71978.1"/>
    </source>
</evidence>
<dbReference type="KEGG" id="gra:105776562"/>
<evidence type="ECO:0000256" key="6">
    <source>
        <dbReference type="ARBA" id="ARBA00023136"/>
    </source>
</evidence>
<dbReference type="eggNOG" id="ENOG502QSKW">
    <property type="taxonomic scope" value="Eukaryota"/>
</dbReference>
<reference evidence="9 11" key="2">
    <citation type="journal article" date="2019" name="Genome Biol. Evol.">
        <title>Insights into the evolution of the New World diploid cottons (Gossypium, subgenus Houzingenia) based on genome sequencing.</title>
        <authorList>
            <person name="Grover C.E."/>
            <person name="Arick M.A. 2nd"/>
            <person name="Thrash A."/>
            <person name="Conover J.L."/>
            <person name="Sanders W.S."/>
            <person name="Peterson D.G."/>
            <person name="Frelichowski J.E."/>
            <person name="Scheffler J.A."/>
            <person name="Scheffler B.E."/>
            <person name="Wendel J.F."/>
        </authorList>
    </citation>
    <scope>NUCLEOTIDE SEQUENCE [LARGE SCALE GENOMIC DNA]</scope>
    <source>
        <strain evidence="9">8</strain>
        <tissue evidence="9">Leaf</tissue>
    </source>
</reference>
<evidence type="ECO:0000256" key="1">
    <source>
        <dbReference type="ARBA" id="ARBA00004586"/>
    </source>
</evidence>
<dbReference type="Gramene" id="KJB71978">
    <property type="protein sequence ID" value="KJB71978"/>
    <property type="gene ID" value="B456_011G151700"/>
</dbReference>
<keyword evidence="6" id="KW-0472">Membrane</keyword>
<accession>A0A0D2T8I9</accession>
<dbReference type="AlphaFoldDB" id="A0A0D2T8I9"/>
<evidence type="ECO:0000256" key="3">
    <source>
        <dbReference type="ARBA" id="ARBA00022692"/>
    </source>
</evidence>
<dbReference type="Proteomes" id="UP000032304">
    <property type="component" value="Chromosome 11"/>
</dbReference>
<dbReference type="EMBL" id="JABEZZ010000011">
    <property type="protein sequence ID" value="MBA0599822.1"/>
    <property type="molecule type" value="Genomic_DNA"/>
</dbReference>
<protein>
    <recommendedName>
        <fullName evidence="12">ERG2/sigma1 receptor-like protein</fullName>
    </recommendedName>
</protein>
<dbReference type="PANTHER" id="PTHR10868">
    <property type="entry name" value="SIGMA 1-TYPE OPIOID RECEPTOR-RELATED"/>
    <property type="match status" value="1"/>
</dbReference>
<dbReference type="Proteomes" id="UP000593578">
    <property type="component" value="Unassembled WGS sequence"/>
</dbReference>
<dbReference type="OrthoDB" id="347124at2759"/>
<keyword evidence="4" id="KW-0256">Endoplasmic reticulum</keyword>
<evidence type="ECO:0000256" key="7">
    <source>
        <dbReference type="SAM" id="MobiDB-lite"/>
    </source>
</evidence>
<evidence type="ECO:0000313" key="11">
    <source>
        <dbReference type="Proteomes" id="UP000593578"/>
    </source>
</evidence>
<feature type="region of interest" description="Disordered" evidence="7">
    <location>
        <begin position="1"/>
        <end position="21"/>
    </location>
</feature>
<name>A0A0D2T8I9_GOSRA</name>
<keyword evidence="10" id="KW-1185">Reference proteome</keyword>
<proteinExistence type="inferred from homology"/>
<evidence type="ECO:0000256" key="2">
    <source>
        <dbReference type="ARBA" id="ARBA00007141"/>
    </source>
</evidence>
<dbReference type="OMA" id="RVTEWSN"/>
<comment type="subcellular location">
    <subcellularLocation>
        <location evidence="1">Endoplasmic reticulum membrane</location>
    </subcellularLocation>
</comment>
<dbReference type="InterPro" id="IPR006716">
    <property type="entry name" value="ERG2_sigma1_rcpt-like"/>
</dbReference>
<keyword evidence="3" id="KW-0812">Transmembrane</keyword>
<organism evidence="8 10">
    <name type="scientific">Gossypium raimondii</name>
    <name type="common">Peruvian cotton</name>
    <name type="synonym">Gossypium klotzschianum subsp. raimondii</name>
    <dbReference type="NCBI Taxonomy" id="29730"/>
    <lineage>
        <taxon>Eukaryota</taxon>
        <taxon>Viridiplantae</taxon>
        <taxon>Streptophyta</taxon>
        <taxon>Embryophyta</taxon>
        <taxon>Tracheophyta</taxon>
        <taxon>Spermatophyta</taxon>
        <taxon>Magnoliopsida</taxon>
        <taxon>eudicotyledons</taxon>
        <taxon>Gunneridae</taxon>
        <taxon>Pentapetalae</taxon>
        <taxon>rosids</taxon>
        <taxon>malvids</taxon>
        <taxon>Malvales</taxon>
        <taxon>Malvaceae</taxon>
        <taxon>Malvoideae</taxon>
        <taxon>Gossypium</taxon>
    </lineage>
</organism>
<reference evidence="9" key="3">
    <citation type="submission" date="2020-04" db="EMBL/GenBank/DDBJ databases">
        <authorList>
            <person name="Grover C.E."/>
            <person name="Arick M.A. II"/>
            <person name="Thrash A."/>
            <person name="Conover J.L."/>
            <person name="Sanders W.S."/>
            <person name="Peterson D.G."/>
            <person name="Scheffler J.A."/>
            <person name="Scheffler B.E."/>
            <person name="Wendel J.F."/>
        </authorList>
    </citation>
    <scope>NUCLEOTIDE SEQUENCE</scope>
    <source>
        <strain evidence="9">8</strain>
        <tissue evidence="9">Leaf</tissue>
    </source>
</reference>
<evidence type="ECO:0000256" key="4">
    <source>
        <dbReference type="ARBA" id="ARBA00022824"/>
    </source>
</evidence>
<evidence type="ECO:0000313" key="10">
    <source>
        <dbReference type="Proteomes" id="UP000032304"/>
    </source>
</evidence>